<evidence type="ECO:0008006" key="4">
    <source>
        <dbReference type="Google" id="ProtNLM"/>
    </source>
</evidence>
<sequence>QGLKCSRKGISTSRMTTRQTSPPHESPSPQRKDQDSKMENVLYKISQINSTLQGVATDVSSIKEVVTDLKNPVSAIQKRLDEAEGRISNMEDVTSKLVGDGERHDKRLEVMWNRTEDLENRSRRNNVRMIGLKEGLEAGGMIKCVYKILSEGLGIDPDEEFEIERAHRAFTPRPDADRPPRIVLIKFLCSSAREKVLQAAREKGMIEWDGCRISFFPDMSRELARRRWEFTAPRMMLRSVNVKYTLSYPASLRFTWQGKNRVFTSSADAEQFIKEHYGPHCLV</sequence>
<dbReference type="Ensembl" id="ENSSGRT00000113217.1">
    <property type="protein sequence ID" value="ENSSGRP00000106538.1"/>
    <property type="gene ID" value="ENSSGRG00000052645.1"/>
</dbReference>
<name>A0A672SW74_SINGR</name>
<dbReference type="InterPro" id="IPR004244">
    <property type="entry name" value="Transposase_22"/>
</dbReference>
<dbReference type="PANTHER" id="PTHR11505">
    <property type="entry name" value="L1 TRANSPOSABLE ELEMENT-RELATED"/>
    <property type="match status" value="1"/>
</dbReference>
<accession>A0A672SW74</accession>
<dbReference type="Proteomes" id="UP000472262">
    <property type="component" value="Unassembled WGS sequence"/>
</dbReference>
<reference evidence="2" key="2">
    <citation type="submission" date="2025-09" db="UniProtKB">
        <authorList>
            <consortium name="Ensembl"/>
        </authorList>
    </citation>
    <scope>IDENTIFICATION</scope>
</reference>
<dbReference type="Gene3D" id="1.20.5.340">
    <property type="match status" value="1"/>
</dbReference>
<dbReference type="InParanoid" id="A0A672SW74"/>
<dbReference type="OMA" id="QYPTHER"/>
<feature type="region of interest" description="Disordered" evidence="1">
    <location>
        <begin position="1"/>
        <end position="36"/>
    </location>
</feature>
<dbReference type="Gene3D" id="3.30.70.1820">
    <property type="entry name" value="L1 transposable element, RRM domain"/>
    <property type="match status" value="1"/>
</dbReference>
<evidence type="ECO:0000313" key="2">
    <source>
        <dbReference type="Ensembl" id="ENSSGRP00000106538.1"/>
    </source>
</evidence>
<feature type="compositionally biased region" description="Polar residues" evidence="1">
    <location>
        <begin position="9"/>
        <end position="29"/>
    </location>
</feature>
<keyword evidence="3" id="KW-1185">Reference proteome</keyword>
<organism evidence="2 3">
    <name type="scientific">Sinocyclocheilus grahami</name>
    <name type="common">Dianchi golden-line fish</name>
    <name type="synonym">Barbus grahami</name>
    <dbReference type="NCBI Taxonomy" id="75366"/>
    <lineage>
        <taxon>Eukaryota</taxon>
        <taxon>Metazoa</taxon>
        <taxon>Chordata</taxon>
        <taxon>Craniata</taxon>
        <taxon>Vertebrata</taxon>
        <taxon>Euteleostomi</taxon>
        <taxon>Actinopterygii</taxon>
        <taxon>Neopterygii</taxon>
        <taxon>Teleostei</taxon>
        <taxon>Ostariophysi</taxon>
        <taxon>Cypriniformes</taxon>
        <taxon>Cyprinidae</taxon>
        <taxon>Cyprininae</taxon>
        <taxon>Sinocyclocheilus</taxon>
    </lineage>
</organism>
<evidence type="ECO:0000313" key="3">
    <source>
        <dbReference type="Proteomes" id="UP000472262"/>
    </source>
</evidence>
<evidence type="ECO:0000256" key="1">
    <source>
        <dbReference type="SAM" id="MobiDB-lite"/>
    </source>
</evidence>
<reference evidence="2" key="1">
    <citation type="submission" date="2025-08" db="UniProtKB">
        <authorList>
            <consortium name="Ensembl"/>
        </authorList>
    </citation>
    <scope>IDENTIFICATION</scope>
</reference>
<dbReference type="AlphaFoldDB" id="A0A672SW74"/>
<protein>
    <recommendedName>
        <fullName evidence="4">L1 transposable element RRM domain-containing protein</fullName>
    </recommendedName>
</protein>
<proteinExistence type="predicted"/>